<reference evidence="2" key="1">
    <citation type="journal article" date="1997" name="Nucleic Acids Res.">
        <title>tRNAscan-SE: a program for improved detection of transfer RNA genes in genomic sequence.</title>
        <authorList>
            <person name="Lowe T.M."/>
            <person name="Eddy S.R."/>
        </authorList>
    </citation>
    <scope>NUCLEOTIDE SEQUENCE [LARGE SCALE GENOMIC DNA]</scope>
</reference>
<name>A0ABM1NWZ9_DROAR</name>
<feature type="region of interest" description="Disordered" evidence="1">
    <location>
        <begin position="77"/>
        <end position="96"/>
    </location>
</feature>
<organism evidence="2 3">
    <name type="scientific">Drosophila arizonae</name>
    <name type="common">Fruit fly</name>
    <dbReference type="NCBI Taxonomy" id="7263"/>
    <lineage>
        <taxon>Eukaryota</taxon>
        <taxon>Metazoa</taxon>
        <taxon>Ecdysozoa</taxon>
        <taxon>Arthropoda</taxon>
        <taxon>Hexapoda</taxon>
        <taxon>Insecta</taxon>
        <taxon>Pterygota</taxon>
        <taxon>Neoptera</taxon>
        <taxon>Endopterygota</taxon>
        <taxon>Diptera</taxon>
        <taxon>Brachycera</taxon>
        <taxon>Muscomorpha</taxon>
        <taxon>Ephydroidea</taxon>
        <taxon>Drosophilidae</taxon>
        <taxon>Drosophila</taxon>
    </lineage>
</organism>
<reference evidence="3" key="3">
    <citation type="submission" date="2025-08" db="UniProtKB">
        <authorList>
            <consortium name="RefSeq"/>
        </authorList>
    </citation>
    <scope>IDENTIFICATION</scope>
    <source>
        <tissue evidence="3">Whole organism</tissue>
    </source>
</reference>
<keyword evidence="2" id="KW-1185">Reference proteome</keyword>
<sequence>MFVLSAVYLKNFRKSQLISMAKQIDTRKRLMAMLQNDISLQQQENALAKQSAKFHSKIAAKHQLIKRQQRKLEKLNEISNERKEDQENRSAFEQSMRDKLLREQQNLSEMQTELATKKQRRDELMGFVRTLSEATNTYINLKALPARVKGVALRPEQGEWIPFNCDAYDLKGLNALWSRLNEPSASTDKWQQLFSAEPTAKEKENANASLSSIIEIDLTSPTAHNKL</sequence>
<dbReference type="Proteomes" id="UP000694904">
    <property type="component" value="Chromosome 2"/>
</dbReference>
<evidence type="ECO:0000313" key="3">
    <source>
        <dbReference type="RefSeq" id="XP_017859485.1"/>
    </source>
</evidence>
<dbReference type="RefSeq" id="XP_017859485.1">
    <property type="nucleotide sequence ID" value="XM_018003996.1"/>
</dbReference>
<dbReference type="GeneID" id="108611365"/>
<proteinExistence type="predicted"/>
<protein>
    <submittedName>
        <fullName evidence="3">Kinetochore protein Spc25</fullName>
    </submittedName>
</protein>
<reference evidence="2" key="2">
    <citation type="journal article" date="2016" name="G3 (Bethesda)">
        <title>Genome Evolution in Three Species of Cactophilic Drosophila.</title>
        <authorList>
            <person name="Sanchez-Flores A."/>
            <person name="Penazola F."/>
            <person name="Carpinteyro-Ponce J."/>
            <person name="Nazario-Yepiz N."/>
            <person name="Abreu-Goodger C."/>
            <person name="Machado C.A."/>
            <person name="Markow T.A."/>
        </authorList>
    </citation>
    <scope>NUCLEOTIDE SEQUENCE [LARGE SCALE GENOMIC DNA]</scope>
</reference>
<evidence type="ECO:0000256" key="1">
    <source>
        <dbReference type="SAM" id="MobiDB-lite"/>
    </source>
</evidence>
<evidence type="ECO:0000313" key="2">
    <source>
        <dbReference type="Proteomes" id="UP000694904"/>
    </source>
</evidence>
<accession>A0ABM1NWZ9</accession>
<gene>
    <name evidence="3" type="primary">LOC108611365</name>
</gene>